<evidence type="ECO:0000313" key="3">
    <source>
        <dbReference type="Proteomes" id="UP001589608"/>
    </source>
</evidence>
<dbReference type="EMBL" id="JBHMCA010000031">
    <property type="protein sequence ID" value="MFB9444863.1"/>
    <property type="molecule type" value="Genomic_DNA"/>
</dbReference>
<dbReference type="Pfam" id="PF00903">
    <property type="entry name" value="Glyoxalase"/>
    <property type="match status" value="1"/>
</dbReference>
<evidence type="ECO:0000259" key="1">
    <source>
        <dbReference type="Pfam" id="PF00903"/>
    </source>
</evidence>
<name>A0ABV5M7N2_9ACTN</name>
<dbReference type="InterPro" id="IPR004360">
    <property type="entry name" value="Glyas_Fos-R_dOase_dom"/>
</dbReference>
<sequence length="165" mass="17858">MTSEMLLPPQSVPNAGAVLNPFVIVDGAAGFVDFVAAVFGAEEDAGARTAMPDGTLIHAQLRLGTVDLMVADRQDGWPARPGLLQVWVRDVTAVLERATGRGATVVTEPTPFYGETTLGRMLDGWQNLWWLWAPAPGRPDPVPHWEGGSDTVFATLDRALRQLQR</sequence>
<evidence type="ECO:0000313" key="2">
    <source>
        <dbReference type="EMBL" id="MFB9444863.1"/>
    </source>
</evidence>
<accession>A0ABV5M7N2</accession>
<dbReference type="InterPro" id="IPR029068">
    <property type="entry name" value="Glyas_Bleomycin-R_OHBP_Dase"/>
</dbReference>
<dbReference type="Gene3D" id="3.10.180.10">
    <property type="entry name" value="2,3-Dihydroxybiphenyl 1,2-Dioxygenase, domain 1"/>
    <property type="match status" value="1"/>
</dbReference>
<protein>
    <submittedName>
        <fullName evidence="2">VOC family protein</fullName>
    </submittedName>
</protein>
<proteinExistence type="predicted"/>
<dbReference type="SUPFAM" id="SSF54593">
    <property type="entry name" value="Glyoxalase/Bleomycin resistance protein/Dihydroxybiphenyl dioxygenase"/>
    <property type="match status" value="1"/>
</dbReference>
<organism evidence="2 3">
    <name type="scientific">Dactylosporangium vinaceum</name>
    <dbReference type="NCBI Taxonomy" id="53362"/>
    <lineage>
        <taxon>Bacteria</taxon>
        <taxon>Bacillati</taxon>
        <taxon>Actinomycetota</taxon>
        <taxon>Actinomycetes</taxon>
        <taxon>Micromonosporales</taxon>
        <taxon>Micromonosporaceae</taxon>
        <taxon>Dactylosporangium</taxon>
    </lineage>
</organism>
<gene>
    <name evidence="2" type="ORF">ACFFTR_17450</name>
</gene>
<dbReference type="RefSeq" id="WP_223097972.1">
    <property type="nucleotide sequence ID" value="NZ_CP061913.1"/>
</dbReference>
<reference evidence="2 3" key="1">
    <citation type="submission" date="2024-09" db="EMBL/GenBank/DDBJ databases">
        <authorList>
            <person name="Sun Q."/>
            <person name="Mori K."/>
        </authorList>
    </citation>
    <scope>NUCLEOTIDE SEQUENCE [LARGE SCALE GENOMIC DNA]</scope>
    <source>
        <strain evidence="2 3">JCM 3307</strain>
    </source>
</reference>
<feature type="domain" description="Glyoxalase/fosfomycin resistance/dioxygenase" evidence="1">
    <location>
        <begin position="23"/>
        <end position="130"/>
    </location>
</feature>
<dbReference type="Proteomes" id="UP001589608">
    <property type="component" value="Unassembled WGS sequence"/>
</dbReference>
<comment type="caution">
    <text evidence="2">The sequence shown here is derived from an EMBL/GenBank/DDBJ whole genome shotgun (WGS) entry which is preliminary data.</text>
</comment>
<keyword evidence="3" id="KW-1185">Reference proteome</keyword>